<keyword evidence="3" id="KW-1185">Reference proteome</keyword>
<feature type="compositionally biased region" description="Acidic residues" evidence="1">
    <location>
        <begin position="90"/>
        <end position="102"/>
    </location>
</feature>
<gene>
    <name evidence="2" type="ORF">CYLTODRAFT_423696</name>
</gene>
<evidence type="ECO:0000256" key="1">
    <source>
        <dbReference type="SAM" id="MobiDB-lite"/>
    </source>
</evidence>
<feature type="compositionally biased region" description="Acidic residues" evidence="1">
    <location>
        <begin position="53"/>
        <end position="66"/>
    </location>
</feature>
<name>A0A0D7B7R1_9AGAR</name>
<organism evidence="2 3">
    <name type="scientific">Cylindrobasidium torrendii FP15055 ss-10</name>
    <dbReference type="NCBI Taxonomy" id="1314674"/>
    <lineage>
        <taxon>Eukaryota</taxon>
        <taxon>Fungi</taxon>
        <taxon>Dikarya</taxon>
        <taxon>Basidiomycota</taxon>
        <taxon>Agaricomycotina</taxon>
        <taxon>Agaricomycetes</taxon>
        <taxon>Agaricomycetidae</taxon>
        <taxon>Agaricales</taxon>
        <taxon>Marasmiineae</taxon>
        <taxon>Physalacriaceae</taxon>
        <taxon>Cylindrobasidium</taxon>
    </lineage>
</organism>
<reference evidence="2 3" key="1">
    <citation type="journal article" date="2015" name="Fungal Genet. Biol.">
        <title>Evolution of novel wood decay mechanisms in Agaricales revealed by the genome sequences of Fistulina hepatica and Cylindrobasidium torrendii.</title>
        <authorList>
            <person name="Floudas D."/>
            <person name="Held B.W."/>
            <person name="Riley R."/>
            <person name="Nagy L.G."/>
            <person name="Koehler G."/>
            <person name="Ransdell A.S."/>
            <person name="Younus H."/>
            <person name="Chow J."/>
            <person name="Chiniquy J."/>
            <person name="Lipzen A."/>
            <person name="Tritt A."/>
            <person name="Sun H."/>
            <person name="Haridas S."/>
            <person name="LaButti K."/>
            <person name="Ohm R.A."/>
            <person name="Kues U."/>
            <person name="Blanchette R.A."/>
            <person name="Grigoriev I.V."/>
            <person name="Minto R.E."/>
            <person name="Hibbett D.S."/>
        </authorList>
    </citation>
    <scope>NUCLEOTIDE SEQUENCE [LARGE SCALE GENOMIC DNA]</scope>
    <source>
        <strain evidence="2 3">FP15055 ss-10</strain>
    </source>
</reference>
<evidence type="ECO:0000313" key="3">
    <source>
        <dbReference type="Proteomes" id="UP000054007"/>
    </source>
</evidence>
<dbReference type="Proteomes" id="UP000054007">
    <property type="component" value="Unassembled WGS sequence"/>
</dbReference>
<dbReference type="OrthoDB" id="3260379at2759"/>
<proteinExistence type="predicted"/>
<feature type="region of interest" description="Disordered" evidence="1">
    <location>
        <begin position="37"/>
        <end position="127"/>
    </location>
</feature>
<dbReference type="AlphaFoldDB" id="A0A0D7B7R1"/>
<protein>
    <submittedName>
        <fullName evidence="2">Uncharacterized protein</fullName>
    </submittedName>
</protein>
<evidence type="ECO:0000313" key="2">
    <source>
        <dbReference type="EMBL" id="KIY66189.1"/>
    </source>
</evidence>
<dbReference type="STRING" id="1314674.A0A0D7B7R1"/>
<dbReference type="EMBL" id="KN880563">
    <property type="protein sequence ID" value="KIY66189.1"/>
    <property type="molecule type" value="Genomic_DNA"/>
</dbReference>
<sequence length="347" mass="39100">MGKKSAKAKAKAIDNKLHSELVEYSSLMRALRNQATLDLSTQLSRAPVVSSSSEDEETEDDDDADNEASPGPSSPRKQTPPRRKSPSVVDADEDEDDDEYEPETGFKRKASPSESSPRSAKRRKTLIRKYAHRRQTGWTRWPLELEDVEKPTWTFEDEISTLISKGSGERDAVDSEDEEEEDELVAAVVPHLADSTTHLLDVILASVASYTQPRANSLGNRYRPMDWRFILNACATQRMVDPSIIARTEKRMLELYPSEPKPPFYAPERAAQAFAHRASLLDALQQFSATTNDILSIPSGVPPKVPVEMLQHEKYPELLVEGELVVARKTKKPKTRVTRWLGREYLL</sequence>
<accession>A0A0D7B7R1</accession>